<evidence type="ECO:0000256" key="1">
    <source>
        <dbReference type="SAM" id="MobiDB-lite"/>
    </source>
</evidence>
<gene>
    <name evidence="2" type="ORF">OEZ85_007113</name>
</gene>
<keyword evidence="3" id="KW-1185">Reference proteome</keyword>
<dbReference type="EMBL" id="CP126211">
    <property type="protein sequence ID" value="WIA13542.1"/>
    <property type="molecule type" value="Genomic_DNA"/>
</dbReference>
<evidence type="ECO:0008006" key="4">
    <source>
        <dbReference type="Google" id="ProtNLM"/>
    </source>
</evidence>
<protein>
    <recommendedName>
        <fullName evidence="4">Mitochondrial import inner membrane translocase subunit TIM22</fullName>
    </recommendedName>
</protein>
<reference evidence="2 3" key="1">
    <citation type="submission" date="2023-05" db="EMBL/GenBank/DDBJ databases">
        <title>A 100% complete, gapless, phased diploid assembly of the Scenedesmus obliquus UTEX 3031 genome.</title>
        <authorList>
            <person name="Biondi T.C."/>
            <person name="Hanschen E.R."/>
            <person name="Kwon T."/>
            <person name="Eng W."/>
            <person name="Kruse C.P.S."/>
            <person name="Koehler S.I."/>
            <person name="Kunde Y."/>
            <person name="Gleasner C.D."/>
            <person name="You Mak K.T."/>
            <person name="Polle J."/>
            <person name="Hovde B.T."/>
            <person name="Starkenburg S.R."/>
        </authorList>
    </citation>
    <scope>NUCLEOTIDE SEQUENCE [LARGE SCALE GENOMIC DNA]</scope>
    <source>
        <strain evidence="2 3">DOE0152z</strain>
    </source>
</reference>
<name>A0ABY8TX24_TETOB</name>
<feature type="compositionally biased region" description="Low complexity" evidence="1">
    <location>
        <begin position="25"/>
        <end position="35"/>
    </location>
</feature>
<evidence type="ECO:0000313" key="3">
    <source>
        <dbReference type="Proteomes" id="UP001244341"/>
    </source>
</evidence>
<accession>A0ABY8TX24</accession>
<sequence>MSGNNNEENDKPWKRLYHGEEVPESEQQQLEQQQQRQEEEELSELQQQLLTWYRKTCLVAGAGMAGSTWYWYTSGRSNHQVFLPPRAQALPPEVVEAYKKKAVMREGMRAIGRQTLFVSGVAALYFGVELGVGMAREQPGHWANTAAAGAVAGSYLGARAPSSLRGRTLALGCMAGGALGALSGWSQQKLTEMAAAAEAAAAANIGKPDDGSKPVS</sequence>
<evidence type="ECO:0000313" key="2">
    <source>
        <dbReference type="EMBL" id="WIA13542.1"/>
    </source>
</evidence>
<dbReference type="Proteomes" id="UP001244341">
    <property type="component" value="Chromosome 4b"/>
</dbReference>
<proteinExistence type="predicted"/>
<feature type="region of interest" description="Disordered" evidence="1">
    <location>
        <begin position="1"/>
        <end position="39"/>
    </location>
</feature>
<feature type="compositionally biased region" description="Basic and acidic residues" evidence="1">
    <location>
        <begin position="8"/>
        <end position="21"/>
    </location>
</feature>
<organism evidence="2 3">
    <name type="scientific">Tetradesmus obliquus</name>
    <name type="common">Green alga</name>
    <name type="synonym">Acutodesmus obliquus</name>
    <dbReference type="NCBI Taxonomy" id="3088"/>
    <lineage>
        <taxon>Eukaryota</taxon>
        <taxon>Viridiplantae</taxon>
        <taxon>Chlorophyta</taxon>
        <taxon>core chlorophytes</taxon>
        <taxon>Chlorophyceae</taxon>
        <taxon>CS clade</taxon>
        <taxon>Sphaeropleales</taxon>
        <taxon>Scenedesmaceae</taxon>
        <taxon>Tetradesmus</taxon>
    </lineage>
</organism>